<dbReference type="EMBL" id="NIBG01000005">
    <property type="protein sequence ID" value="PAB59817.1"/>
    <property type="molecule type" value="Genomic_DNA"/>
</dbReference>
<gene>
    <name evidence="2" type="ORF">CCE28_07625</name>
</gene>
<accession>A0A267MK40</accession>
<feature type="transmembrane region" description="Helical" evidence="1">
    <location>
        <begin position="118"/>
        <end position="139"/>
    </location>
</feature>
<name>A0A267MK40_9FIRM</name>
<protein>
    <submittedName>
        <fullName evidence="2">Uncharacterized protein</fullName>
    </submittedName>
</protein>
<keyword evidence="3" id="KW-1185">Reference proteome</keyword>
<evidence type="ECO:0000313" key="2">
    <source>
        <dbReference type="EMBL" id="PAB59817.1"/>
    </source>
</evidence>
<dbReference type="Proteomes" id="UP000216024">
    <property type="component" value="Unassembled WGS sequence"/>
</dbReference>
<proteinExistence type="predicted"/>
<evidence type="ECO:0000313" key="3">
    <source>
        <dbReference type="Proteomes" id="UP000216024"/>
    </source>
</evidence>
<comment type="caution">
    <text evidence="2">The sequence shown here is derived from an EMBL/GenBank/DDBJ whole genome shotgun (WGS) entry which is preliminary data.</text>
</comment>
<reference evidence="2 3" key="1">
    <citation type="submission" date="2017-06" db="EMBL/GenBank/DDBJ databases">
        <title>Draft genome sequence of anaerobic fermentative bacterium Anaeromicrobium sediminis DY2726D isolated from West Pacific Ocean sediments.</title>
        <authorList>
            <person name="Zeng X."/>
        </authorList>
    </citation>
    <scope>NUCLEOTIDE SEQUENCE [LARGE SCALE GENOMIC DNA]</scope>
    <source>
        <strain evidence="2 3">DY2726D</strain>
    </source>
</reference>
<evidence type="ECO:0000256" key="1">
    <source>
        <dbReference type="SAM" id="Phobius"/>
    </source>
</evidence>
<keyword evidence="1" id="KW-0812">Transmembrane</keyword>
<sequence>MRKELNRHVSIISFGIIVWVALLSININLMDITYIIIGQDTVNTVGEIIGFEDKVNFMGDETYIKRAPLIKFVDENNVARIFKGKFQYNSLYGVGENVKLIYSKDNKELVIINSYKEYVVNIVNILTLILVMITVLTPARIKKKSK</sequence>
<keyword evidence="1" id="KW-0472">Membrane</keyword>
<organism evidence="2 3">
    <name type="scientific">Anaeromicrobium sediminis</name>
    <dbReference type="NCBI Taxonomy" id="1478221"/>
    <lineage>
        <taxon>Bacteria</taxon>
        <taxon>Bacillati</taxon>
        <taxon>Bacillota</taxon>
        <taxon>Clostridia</taxon>
        <taxon>Peptostreptococcales</taxon>
        <taxon>Thermotaleaceae</taxon>
        <taxon>Anaeromicrobium</taxon>
    </lineage>
</organism>
<keyword evidence="1" id="KW-1133">Transmembrane helix</keyword>
<feature type="transmembrane region" description="Helical" evidence="1">
    <location>
        <begin position="12"/>
        <end position="37"/>
    </location>
</feature>
<dbReference type="RefSeq" id="WP_095132613.1">
    <property type="nucleotide sequence ID" value="NZ_NIBG01000005.1"/>
</dbReference>
<dbReference type="AlphaFoldDB" id="A0A267MK40"/>